<dbReference type="STRING" id="407821.A0A087UEF3"/>
<proteinExistence type="predicted"/>
<dbReference type="OrthoDB" id="6415467at2759"/>
<organism evidence="2 3">
    <name type="scientific">Stegodyphus mimosarum</name>
    <name type="common">African social velvet spider</name>
    <dbReference type="NCBI Taxonomy" id="407821"/>
    <lineage>
        <taxon>Eukaryota</taxon>
        <taxon>Metazoa</taxon>
        <taxon>Ecdysozoa</taxon>
        <taxon>Arthropoda</taxon>
        <taxon>Chelicerata</taxon>
        <taxon>Arachnida</taxon>
        <taxon>Araneae</taxon>
        <taxon>Araneomorphae</taxon>
        <taxon>Entelegynae</taxon>
        <taxon>Eresoidea</taxon>
        <taxon>Eresidae</taxon>
        <taxon>Stegodyphus</taxon>
    </lineage>
</organism>
<dbReference type="InterPro" id="IPR013937">
    <property type="entry name" value="Sorting_nexin_C"/>
</dbReference>
<evidence type="ECO:0000313" key="3">
    <source>
        <dbReference type="Proteomes" id="UP000054359"/>
    </source>
</evidence>
<dbReference type="EMBL" id="KK119455">
    <property type="protein sequence ID" value="KFM75742.1"/>
    <property type="molecule type" value="Genomic_DNA"/>
</dbReference>
<dbReference type="GO" id="GO:0005769">
    <property type="term" value="C:early endosome"/>
    <property type="evidence" value="ECO:0007669"/>
    <property type="project" value="TreeGrafter"/>
</dbReference>
<sequence>MDEVFDLKSKDQWFRKRIVILLRQIINATYGDAINRKIIDFVQKSTSAEQMAEYIKAFRQAMWPNGSPAVPTPEREFKAKMRTRVAAKLLMLCSIPDELKHVIGSETTRKGMLCVFEMFQHPELNRRFIYVLLENMLEILFPGNNLHTIIRRLHCRSPQSVFDQTDNFRVSPVIERKNRLNR</sequence>
<gene>
    <name evidence="2" type="ORF">X975_08735</name>
</gene>
<protein>
    <submittedName>
        <fullName evidence="2">Sorting nexin-13</fullName>
    </submittedName>
</protein>
<keyword evidence="3" id="KW-1185">Reference proteome</keyword>
<dbReference type="PANTHER" id="PTHR22775">
    <property type="entry name" value="SORTING NEXIN"/>
    <property type="match status" value="1"/>
</dbReference>
<dbReference type="PANTHER" id="PTHR22775:SF3">
    <property type="entry name" value="SORTING NEXIN-13"/>
    <property type="match status" value="1"/>
</dbReference>
<dbReference type="Pfam" id="PF08628">
    <property type="entry name" value="Nexin_C"/>
    <property type="match status" value="1"/>
</dbReference>
<evidence type="ECO:0000259" key="1">
    <source>
        <dbReference type="Pfam" id="PF08628"/>
    </source>
</evidence>
<feature type="domain" description="Sorting nexin C-terminal" evidence="1">
    <location>
        <begin position="13"/>
        <end position="122"/>
    </location>
</feature>
<feature type="non-terminal residue" evidence="2">
    <location>
        <position position="182"/>
    </location>
</feature>
<accession>A0A087UEF3</accession>
<dbReference type="AlphaFoldDB" id="A0A087UEF3"/>
<evidence type="ECO:0000313" key="2">
    <source>
        <dbReference type="EMBL" id="KFM75742.1"/>
    </source>
</evidence>
<dbReference type="OMA" id="AFRQAMW"/>
<dbReference type="GO" id="GO:0035091">
    <property type="term" value="F:phosphatidylinositol binding"/>
    <property type="evidence" value="ECO:0007669"/>
    <property type="project" value="TreeGrafter"/>
</dbReference>
<name>A0A087UEF3_STEMI</name>
<dbReference type="Proteomes" id="UP000054359">
    <property type="component" value="Unassembled WGS sequence"/>
</dbReference>
<reference evidence="2 3" key="1">
    <citation type="submission" date="2013-11" db="EMBL/GenBank/DDBJ databases">
        <title>Genome sequencing of Stegodyphus mimosarum.</title>
        <authorList>
            <person name="Bechsgaard J."/>
        </authorList>
    </citation>
    <scope>NUCLEOTIDE SEQUENCE [LARGE SCALE GENOMIC DNA]</scope>
</reference>